<keyword evidence="4 6" id="KW-1133">Transmembrane helix</keyword>
<reference evidence="7 8" key="1">
    <citation type="submission" date="2017-01" db="EMBL/GenBank/DDBJ databases">
        <authorList>
            <person name="Mah S.A."/>
            <person name="Swanson W.J."/>
            <person name="Moy G.W."/>
            <person name="Vacquier V.D."/>
        </authorList>
    </citation>
    <scope>NUCLEOTIDE SEQUENCE [LARGE SCALE GENOMIC DNA]</scope>
    <source>
        <strain evidence="7 8">DSM 26375</strain>
    </source>
</reference>
<evidence type="ECO:0000256" key="5">
    <source>
        <dbReference type="ARBA" id="ARBA00023136"/>
    </source>
</evidence>
<dbReference type="EMBL" id="FTOT01000006">
    <property type="protein sequence ID" value="SIT14486.1"/>
    <property type="molecule type" value="Genomic_DNA"/>
</dbReference>
<evidence type="ECO:0000313" key="8">
    <source>
        <dbReference type="Proteomes" id="UP000186141"/>
    </source>
</evidence>
<dbReference type="RefSeq" id="WP_076532699.1">
    <property type="nucleotide sequence ID" value="NZ_BMEH01000006.1"/>
</dbReference>
<dbReference type="PANTHER" id="PTHR30213:SF0">
    <property type="entry name" value="UPF0761 MEMBRANE PROTEIN YIHY"/>
    <property type="match status" value="1"/>
</dbReference>
<dbReference type="AlphaFoldDB" id="A0A1N7PV75"/>
<evidence type="ECO:0000256" key="6">
    <source>
        <dbReference type="SAM" id="Phobius"/>
    </source>
</evidence>
<evidence type="ECO:0000256" key="3">
    <source>
        <dbReference type="ARBA" id="ARBA00022692"/>
    </source>
</evidence>
<proteinExistence type="predicted"/>
<dbReference type="NCBIfam" id="TIGR00765">
    <property type="entry name" value="yihY_not_rbn"/>
    <property type="match status" value="1"/>
</dbReference>
<evidence type="ECO:0000256" key="1">
    <source>
        <dbReference type="ARBA" id="ARBA00004651"/>
    </source>
</evidence>
<evidence type="ECO:0000256" key="4">
    <source>
        <dbReference type="ARBA" id="ARBA00022989"/>
    </source>
</evidence>
<gene>
    <name evidence="7" type="ORF">SAMN05421774_106165</name>
</gene>
<dbReference type="InterPro" id="IPR017039">
    <property type="entry name" value="Virul_fac_BrkB"/>
</dbReference>
<organism evidence="7 8">
    <name type="scientific">Gemmobacter megaterium</name>
    <dbReference type="NCBI Taxonomy" id="1086013"/>
    <lineage>
        <taxon>Bacteria</taxon>
        <taxon>Pseudomonadati</taxon>
        <taxon>Pseudomonadota</taxon>
        <taxon>Alphaproteobacteria</taxon>
        <taxon>Rhodobacterales</taxon>
        <taxon>Paracoccaceae</taxon>
        <taxon>Gemmobacter</taxon>
    </lineage>
</organism>
<keyword evidence="5 6" id="KW-0472">Membrane</keyword>
<dbReference type="PANTHER" id="PTHR30213">
    <property type="entry name" value="INNER MEMBRANE PROTEIN YHJD"/>
    <property type="match status" value="1"/>
</dbReference>
<evidence type="ECO:0000256" key="2">
    <source>
        <dbReference type="ARBA" id="ARBA00022475"/>
    </source>
</evidence>
<keyword evidence="2" id="KW-1003">Cell membrane</keyword>
<keyword evidence="3 6" id="KW-0812">Transmembrane</keyword>
<sequence length="279" mass="29062">MPRTKSAALRATFAAIKRVWYVADQRHLGLIAAGVAFFCVLAIFPALAALVAIWGLFADPHVVAANMADLAEFLPPQAFQILNGQVQGLVGAGAGRLGWTTIISLGAALWSARAGMAALVQGINAIFGQGNRGGLHHQAVSMALTLAMVGAAVVALAAGIVVPLVLAFVPLGLFESYLVAFARWSIAPLATIMGVALVYRYGPNVEGQRQPLLSLGLGVAVLLWLAASAGFSIYLSNFANYNKVYGSIGAVIALLMWFYLSAWAVLMGAAVNAVQNGKA</sequence>
<evidence type="ECO:0000313" key="7">
    <source>
        <dbReference type="EMBL" id="SIT14486.1"/>
    </source>
</evidence>
<feature type="transmembrane region" description="Helical" evidence="6">
    <location>
        <begin position="139"/>
        <end position="169"/>
    </location>
</feature>
<dbReference type="GO" id="GO:0005886">
    <property type="term" value="C:plasma membrane"/>
    <property type="evidence" value="ECO:0007669"/>
    <property type="project" value="UniProtKB-SubCell"/>
</dbReference>
<accession>A0A1N7PV75</accession>
<dbReference type="Proteomes" id="UP000186141">
    <property type="component" value="Unassembled WGS sequence"/>
</dbReference>
<feature type="transmembrane region" description="Helical" evidence="6">
    <location>
        <begin position="247"/>
        <end position="274"/>
    </location>
</feature>
<protein>
    <submittedName>
        <fullName evidence="7">Membrane protein</fullName>
    </submittedName>
</protein>
<comment type="subcellular location">
    <subcellularLocation>
        <location evidence="1">Cell membrane</location>
        <topology evidence="1">Multi-pass membrane protein</topology>
    </subcellularLocation>
</comment>
<dbReference type="Pfam" id="PF03631">
    <property type="entry name" value="Virul_fac_BrkB"/>
    <property type="match status" value="1"/>
</dbReference>
<dbReference type="OrthoDB" id="9781030at2"/>
<feature type="transmembrane region" description="Helical" evidence="6">
    <location>
        <begin position="28"/>
        <end position="57"/>
    </location>
</feature>
<feature type="transmembrane region" description="Helical" evidence="6">
    <location>
        <begin position="181"/>
        <end position="200"/>
    </location>
</feature>
<keyword evidence="8" id="KW-1185">Reference proteome</keyword>
<feature type="transmembrane region" description="Helical" evidence="6">
    <location>
        <begin position="102"/>
        <end position="127"/>
    </location>
</feature>
<dbReference type="STRING" id="1086013.SAMN05421774_106165"/>
<feature type="transmembrane region" description="Helical" evidence="6">
    <location>
        <begin position="212"/>
        <end position="235"/>
    </location>
</feature>
<dbReference type="PIRSF" id="PIRSF035875">
    <property type="entry name" value="RNase_BN"/>
    <property type="match status" value="1"/>
</dbReference>
<name>A0A1N7PV75_9RHOB</name>